<accession>A0AAD4P1D8</accession>
<evidence type="ECO:0000256" key="1">
    <source>
        <dbReference type="SAM" id="MobiDB-lite"/>
    </source>
</evidence>
<feature type="compositionally biased region" description="Basic and acidic residues" evidence="1">
    <location>
        <begin position="133"/>
        <end position="146"/>
    </location>
</feature>
<dbReference type="Proteomes" id="UP001190926">
    <property type="component" value="Unassembled WGS sequence"/>
</dbReference>
<proteinExistence type="predicted"/>
<organism evidence="2 3">
    <name type="scientific">Perilla frutescens var. hirtella</name>
    <name type="common">Perilla citriodora</name>
    <name type="synonym">Perilla setoyensis</name>
    <dbReference type="NCBI Taxonomy" id="608512"/>
    <lineage>
        <taxon>Eukaryota</taxon>
        <taxon>Viridiplantae</taxon>
        <taxon>Streptophyta</taxon>
        <taxon>Embryophyta</taxon>
        <taxon>Tracheophyta</taxon>
        <taxon>Spermatophyta</taxon>
        <taxon>Magnoliopsida</taxon>
        <taxon>eudicotyledons</taxon>
        <taxon>Gunneridae</taxon>
        <taxon>Pentapetalae</taxon>
        <taxon>asterids</taxon>
        <taxon>lamiids</taxon>
        <taxon>Lamiales</taxon>
        <taxon>Lamiaceae</taxon>
        <taxon>Nepetoideae</taxon>
        <taxon>Elsholtzieae</taxon>
        <taxon>Perilla</taxon>
    </lineage>
</organism>
<evidence type="ECO:0000313" key="2">
    <source>
        <dbReference type="EMBL" id="KAH6822999.1"/>
    </source>
</evidence>
<feature type="region of interest" description="Disordered" evidence="1">
    <location>
        <begin position="373"/>
        <end position="411"/>
    </location>
</feature>
<feature type="region of interest" description="Disordered" evidence="1">
    <location>
        <begin position="330"/>
        <end position="358"/>
    </location>
</feature>
<feature type="region of interest" description="Disordered" evidence="1">
    <location>
        <begin position="577"/>
        <end position="609"/>
    </location>
</feature>
<name>A0AAD4P1D8_PERFH</name>
<dbReference type="AlphaFoldDB" id="A0AAD4P1D8"/>
<feature type="region of interest" description="Disordered" evidence="1">
    <location>
        <begin position="458"/>
        <end position="489"/>
    </location>
</feature>
<reference evidence="2 3" key="1">
    <citation type="journal article" date="2021" name="Nat. Commun.">
        <title>Incipient diploidization of the medicinal plant Perilla within 10,000 years.</title>
        <authorList>
            <person name="Zhang Y."/>
            <person name="Shen Q."/>
            <person name="Leng L."/>
            <person name="Zhang D."/>
            <person name="Chen S."/>
            <person name="Shi Y."/>
            <person name="Ning Z."/>
            <person name="Chen S."/>
        </authorList>
    </citation>
    <scope>NUCLEOTIDE SEQUENCE [LARGE SCALE GENOMIC DNA]</scope>
    <source>
        <strain evidence="3">cv. PC099</strain>
    </source>
</reference>
<dbReference type="PANTHER" id="PTHR34112:SF13">
    <property type="entry name" value="OS04G0448200 PROTEIN"/>
    <property type="match status" value="1"/>
</dbReference>
<feature type="compositionally biased region" description="Polar residues" evidence="1">
    <location>
        <begin position="340"/>
        <end position="356"/>
    </location>
</feature>
<evidence type="ECO:0000313" key="3">
    <source>
        <dbReference type="Proteomes" id="UP001190926"/>
    </source>
</evidence>
<feature type="compositionally biased region" description="Low complexity" evidence="1">
    <location>
        <begin position="464"/>
        <end position="478"/>
    </location>
</feature>
<dbReference type="EMBL" id="SDAM02001101">
    <property type="protein sequence ID" value="KAH6822999.1"/>
    <property type="molecule type" value="Genomic_DNA"/>
</dbReference>
<feature type="region of interest" description="Disordered" evidence="1">
    <location>
        <begin position="23"/>
        <end position="91"/>
    </location>
</feature>
<feature type="region of interest" description="Disordered" evidence="1">
    <location>
        <begin position="122"/>
        <end position="156"/>
    </location>
</feature>
<feature type="compositionally biased region" description="Low complexity" evidence="1">
    <location>
        <begin position="57"/>
        <end position="72"/>
    </location>
</feature>
<comment type="caution">
    <text evidence="2">The sequence shown here is derived from an EMBL/GenBank/DDBJ whole genome shotgun (WGS) entry which is preliminary data.</text>
</comment>
<sequence length="609" mass="65026">MERTEPALVPEWLRCTGNIAGGGASVHLSDVSSSAHSTRNRSFRSNSEKESPRLLQRSSSSNSRRSSTSNGSAKHPYSSFSRSHWDRNRDREKEKSLSEDIWEHDSSDSFSSILNSRVERSALRRSQSLVSRKNGEPSPRRVENKDLPVSGNGVLSRGSNLNVMQKSVFEKDFPSLGTEDKQGAAGIRRVSSPGLSSAVQSLPIGSSGFLGGEKWTSALAEVPATVANNGTGHSPLQHNISTFPNLSSGVSTTAGLNMAEALSQPAVRVHANPQLPDKSQRLEELAIKQSRQLIPVTPPMPKPLVPGTADKSKQSKIALRTNEMTVAPKAVHPQAHPSHPASQSRAGQIRSDSASNPHVGKFLVLKPGRESIASGAKDVSSPTGNANGKVAKDGQLPMASGPVTAAMSSSNPMVSALENKSAALSLSSRSSADKRSSQSLAQSRSEFFNLMRRKTSVRTSAIHSNSSLDALSNSSETSGENCKEGHASASPCVLDNGNQMVCNGDRYNMTKKTECLSDVGDSSLSCHGLINPDEEEAAFLRSLGWEENGGEDEGLTEEEINAFYQYMNRRPSLEVCQSSQPKCPTASKFPNAVSDANSDSSSSESEPEA</sequence>
<feature type="compositionally biased region" description="Low complexity" evidence="1">
    <location>
        <begin position="591"/>
        <end position="609"/>
    </location>
</feature>
<gene>
    <name evidence="2" type="ORF">C2S53_013716</name>
</gene>
<dbReference type="PANTHER" id="PTHR34112">
    <property type="entry name" value="C-JUN-AMINO-TERMINAL KINASE-INTERACTING PROTEIN"/>
    <property type="match status" value="1"/>
</dbReference>
<keyword evidence="3" id="KW-1185">Reference proteome</keyword>
<protein>
    <submittedName>
        <fullName evidence="2">Uncharacterized protein</fullName>
    </submittedName>
</protein>